<accession>A0A7C3PHT7</accession>
<dbReference type="InterPro" id="IPR027417">
    <property type="entry name" value="P-loop_NTPase"/>
</dbReference>
<dbReference type="AlphaFoldDB" id="A0A7C3PHT7"/>
<dbReference type="PANTHER" id="PTHR43356:SF2">
    <property type="entry name" value="PHOSPHATE ACETYLTRANSFERASE"/>
    <property type="match status" value="1"/>
</dbReference>
<dbReference type="InterPro" id="IPR028979">
    <property type="entry name" value="Ser_kin/Pase_Hpr-like_N_sf"/>
</dbReference>
<dbReference type="SUPFAM" id="SSF52540">
    <property type="entry name" value="P-loop containing nucleoside triphosphate hydrolases"/>
    <property type="match status" value="1"/>
</dbReference>
<comment type="caution">
    <text evidence="2">The sequence shown here is derived from an EMBL/GenBank/DDBJ whole genome shotgun (WGS) entry which is preliminary data.</text>
</comment>
<name>A0A7C3PHT7_9CYAN</name>
<dbReference type="Gene3D" id="3.40.50.300">
    <property type="entry name" value="P-loop containing nucleotide triphosphate hydrolases"/>
    <property type="match status" value="1"/>
</dbReference>
<dbReference type="EMBL" id="DSRU01000275">
    <property type="protein sequence ID" value="HFM99819.1"/>
    <property type="molecule type" value="Genomic_DNA"/>
</dbReference>
<dbReference type="Pfam" id="PF07085">
    <property type="entry name" value="DRTGG"/>
    <property type="match status" value="1"/>
</dbReference>
<gene>
    <name evidence="2" type="ORF">ENR64_19115</name>
</gene>
<reference evidence="2" key="1">
    <citation type="journal article" date="2020" name="mSystems">
        <title>Genome- and Community-Level Interaction Insights into Carbon Utilization and Element Cycling Functions of Hydrothermarchaeota in Hydrothermal Sediment.</title>
        <authorList>
            <person name="Zhou Z."/>
            <person name="Liu Y."/>
            <person name="Xu W."/>
            <person name="Pan J."/>
            <person name="Luo Z.H."/>
            <person name="Li M."/>
        </authorList>
    </citation>
    <scope>NUCLEOTIDE SEQUENCE [LARGE SCALE GENOMIC DNA]</scope>
    <source>
        <strain evidence="2">SpSt-418</strain>
    </source>
</reference>
<feature type="domain" description="DRTGG" evidence="1">
    <location>
        <begin position="216"/>
        <end position="320"/>
    </location>
</feature>
<dbReference type="SUPFAM" id="SSF75138">
    <property type="entry name" value="HprK N-terminal domain-like"/>
    <property type="match status" value="1"/>
</dbReference>
<organism evidence="2">
    <name type="scientific">Oscillatoriales cyanobacterium SpSt-418</name>
    <dbReference type="NCBI Taxonomy" id="2282169"/>
    <lineage>
        <taxon>Bacteria</taxon>
        <taxon>Bacillati</taxon>
        <taxon>Cyanobacteriota</taxon>
        <taxon>Cyanophyceae</taxon>
        <taxon>Oscillatoriophycideae</taxon>
        <taxon>Oscillatoriales</taxon>
    </lineage>
</organism>
<evidence type="ECO:0000313" key="2">
    <source>
        <dbReference type="EMBL" id="HFM99819.1"/>
    </source>
</evidence>
<evidence type="ECO:0000259" key="1">
    <source>
        <dbReference type="Pfam" id="PF07085"/>
    </source>
</evidence>
<dbReference type="Pfam" id="PF13500">
    <property type="entry name" value="AAA_26"/>
    <property type="match status" value="1"/>
</dbReference>
<dbReference type="PANTHER" id="PTHR43356">
    <property type="entry name" value="PHOSPHATE ACETYLTRANSFERASE"/>
    <property type="match status" value="1"/>
</dbReference>
<protein>
    <submittedName>
        <fullName evidence="2">Phosphotransacetylase family protein</fullName>
    </submittedName>
</protein>
<dbReference type="InterPro" id="IPR050500">
    <property type="entry name" value="Phos_Acetyltrans/Butyryltrans"/>
</dbReference>
<dbReference type="Gene3D" id="3.40.1390.20">
    <property type="entry name" value="HprK N-terminal domain-like"/>
    <property type="match status" value="1"/>
</dbReference>
<dbReference type="InterPro" id="IPR010766">
    <property type="entry name" value="DRTGG"/>
</dbReference>
<sequence>MSKSAKYLLVGSTEAYSGKSATILGIAQQLKDRGIDIAYSKPLGTCWNGAESYDVDDDVKFIAETLKLPTERLLPTILFLDEKTIRKQVSGETVVNYPEELQRSLKSTEADLVLVEGCANLEEGTLFGLSLAEISELIDSPVLLVARFHSLLILGALLSAKQRLGDRLLGVFINDIPEDRVDEVHDVVKPFLEQHGISIFGLMPRSALLRSVSVAELVHLLNAEVLCRPDRLDLMVESLSIGAMNVNSALKYFRKGRNMAVITGGDRADIQLAALETSTQCLILTGQMPPAQAVISRAEDLEIPILSVDYDTLTTVEIVDNAFGQVRVNEPVKVRCINQMMSEHFDTDRLLENLDLQAIATV</sequence>
<proteinExistence type="predicted"/>